<accession>A0ACB8SGY8</accession>
<reference evidence="1" key="2">
    <citation type="journal article" date="2022" name="New Phytol.">
        <title>Evolutionary transition to the ectomycorrhizal habit in the genomes of a hyperdiverse lineage of mushroom-forming fungi.</title>
        <authorList>
            <person name="Looney B."/>
            <person name="Miyauchi S."/>
            <person name="Morin E."/>
            <person name="Drula E."/>
            <person name="Courty P.E."/>
            <person name="Kohler A."/>
            <person name="Kuo A."/>
            <person name="LaButti K."/>
            <person name="Pangilinan J."/>
            <person name="Lipzen A."/>
            <person name="Riley R."/>
            <person name="Andreopoulos W."/>
            <person name="He G."/>
            <person name="Johnson J."/>
            <person name="Nolan M."/>
            <person name="Tritt A."/>
            <person name="Barry K.W."/>
            <person name="Grigoriev I.V."/>
            <person name="Nagy L.G."/>
            <person name="Hibbett D."/>
            <person name="Henrissat B."/>
            <person name="Matheny P.B."/>
            <person name="Labbe J."/>
            <person name="Martin F.M."/>
        </authorList>
    </citation>
    <scope>NUCLEOTIDE SEQUENCE</scope>
    <source>
        <strain evidence="1">HHB10654</strain>
    </source>
</reference>
<proteinExistence type="predicted"/>
<gene>
    <name evidence="1" type="ORF">BV25DRAFT_1894988</name>
</gene>
<evidence type="ECO:0000313" key="2">
    <source>
        <dbReference type="Proteomes" id="UP000814140"/>
    </source>
</evidence>
<comment type="caution">
    <text evidence="1">The sequence shown here is derived from an EMBL/GenBank/DDBJ whole genome shotgun (WGS) entry which is preliminary data.</text>
</comment>
<organism evidence="1 2">
    <name type="scientific">Artomyces pyxidatus</name>
    <dbReference type="NCBI Taxonomy" id="48021"/>
    <lineage>
        <taxon>Eukaryota</taxon>
        <taxon>Fungi</taxon>
        <taxon>Dikarya</taxon>
        <taxon>Basidiomycota</taxon>
        <taxon>Agaricomycotina</taxon>
        <taxon>Agaricomycetes</taxon>
        <taxon>Russulales</taxon>
        <taxon>Auriscalpiaceae</taxon>
        <taxon>Artomyces</taxon>
    </lineage>
</organism>
<reference evidence="1" key="1">
    <citation type="submission" date="2021-03" db="EMBL/GenBank/DDBJ databases">
        <authorList>
            <consortium name="DOE Joint Genome Institute"/>
            <person name="Ahrendt S."/>
            <person name="Looney B.P."/>
            <person name="Miyauchi S."/>
            <person name="Morin E."/>
            <person name="Drula E."/>
            <person name="Courty P.E."/>
            <person name="Chicoki N."/>
            <person name="Fauchery L."/>
            <person name="Kohler A."/>
            <person name="Kuo A."/>
            <person name="Labutti K."/>
            <person name="Pangilinan J."/>
            <person name="Lipzen A."/>
            <person name="Riley R."/>
            <person name="Andreopoulos W."/>
            <person name="He G."/>
            <person name="Johnson J."/>
            <person name="Barry K.W."/>
            <person name="Grigoriev I.V."/>
            <person name="Nagy L."/>
            <person name="Hibbett D."/>
            <person name="Henrissat B."/>
            <person name="Matheny P.B."/>
            <person name="Labbe J."/>
            <person name="Martin F."/>
        </authorList>
    </citation>
    <scope>NUCLEOTIDE SEQUENCE</scope>
    <source>
        <strain evidence="1">HHB10654</strain>
    </source>
</reference>
<dbReference type="Proteomes" id="UP000814140">
    <property type="component" value="Unassembled WGS sequence"/>
</dbReference>
<keyword evidence="2" id="KW-1185">Reference proteome</keyword>
<sequence length="376" mass="40425">MYFDLNVPVPSPASSSGSGQSQSKKGKGKQHQQQQQQQSSSSSTSPLYSPAQINAVEARVDLLVHLGYTVIAFSQTLLKKIEPKTFVNTLDPLLEQLRKRPGIVYLRRLTLILDEDSEKGFGLTNANASLVASYDLLALTATTEATFSLACLTHTLPSPLTTHIISLPLTLPRLPFRLKHTLVRTALRNGAVFEITYSGAVRAGEGESSGNAATKRNWWAAAQEVVRVTKGKGIVLSGGAAEVAELRAPKDVGNLITFLGLAQNLAHDTATTTPKSVVLRAQTRKTYRAVFSEPRVVIPDAPPPHPVAKDPAPLPSEPTAQQPSDVQMVPNTAAPQPSSSMSLNDSTLKKRTRDEGESEKTEGIRQKKKGKKAGNA</sequence>
<protein>
    <submittedName>
        <fullName evidence="1">PHP domain-like protein</fullName>
    </submittedName>
</protein>
<evidence type="ECO:0000313" key="1">
    <source>
        <dbReference type="EMBL" id="KAI0055708.1"/>
    </source>
</evidence>
<dbReference type="EMBL" id="MU277282">
    <property type="protein sequence ID" value="KAI0055708.1"/>
    <property type="molecule type" value="Genomic_DNA"/>
</dbReference>
<name>A0ACB8SGY8_9AGAM</name>